<dbReference type="AlphaFoldDB" id="A0A510JF89"/>
<name>A0A510JF89_9FUSO</name>
<sequence>MMRVELKWEKSNRWDEFKLEPRCHSYFIGDYIYYSNKRIKYFFNEIPNQENSNYKGYLNVLLIDTGGDEYLNKLSWIEEGIEKIEKILNNSSNQENWGGEGFEAEIRKEGVLIYFLIDDNYFDIIPLKCFYKSMVAWRKFLDTEPNENTVMEIECEEE</sequence>
<dbReference type="EMBL" id="AP019822">
    <property type="protein sequence ID" value="BBM36915.1"/>
    <property type="molecule type" value="Genomic_DNA"/>
</dbReference>
<proteinExistence type="predicted"/>
<dbReference type="STRING" id="714315.GCA_000516535_01868"/>
<dbReference type="KEGG" id="lgo:JCM16774_1861"/>
<evidence type="ECO:0000313" key="1">
    <source>
        <dbReference type="EMBL" id="BBM36915.1"/>
    </source>
</evidence>
<accession>A0A510JF89</accession>
<dbReference type="Proteomes" id="UP000321606">
    <property type="component" value="Chromosome"/>
</dbReference>
<reference evidence="1 2" key="1">
    <citation type="submission" date="2019-07" db="EMBL/GenBank/DDBJ databases">
        <title>Complete Genome Sequence of Leptotrichia goodfellowii Strain JCM 16774.</title>
        <authorList>
            <person name="Watanabe S."/>
            <person name="Cui L."/>
        </authorList>
    </citation>
    <scope>NUCLEOTIDE SEQUENCE [LARGE SCALE GENOMIC DNA]</scope>
    <source>
        <strain evidence="1 2">JCM16774</strain>
    </source>
</reference>
<organism evidence="1 2">
    <name type="scientific">Pseudoleptotrichia goodfellowii</name>
    <dbReference type="NCBI Taxonomy" id="157692"/>
    <lineage>
        <taxon>Bacteria</taxon>
        <taxon>Fusobacteriati</taxon>
        <taxon>Fusobacteriota</taxon>
        <taxon>Fusobacteriia</taxon>
        <taxon>Fusobacteriales</taxon>
        <taxon>Leptotrichiaceae</taxon>
        <taxon>Pseudoleptotrichia</taxon>
    </lineage>
</organism>
<protein>
    <submittedName>
        <fullName evidence="1">Uncharacterized protein</fullName>
    </submittedName>
</protein>
<dbReference type="OrthoDB" id="9156882at2"/>
<gene>
    <name evidence="1" type="ORF">JCM16774_1861</name>
</gene>
<dbReference type="RefSeq" id="WP_026738096.1">
    <property type="nucleotide sequence ID" value="NZ_AP019822.1"/>
</dbReference>
<evidence type="ECO:0000313" key="2">
    <source>
        <dbReference type="Proteomes" id="UP000321606"/>
    </source>
</evidence>